<dbReference type="GO" id="GO:0103016">
    <property type="term" value="F:tRNA-uridine 2-sulfurtransferase activity"/>
    <property type="evidence" value="ECO:0007669"/>
    <property type="project" value="UniProtKB-EC"/>
</dbReference>
<organism evidence="12 13">
    <name type="scientific">Candidatus Nealsonbacteria bacterium CG02_land_8_20_14_3_00_34_20</name>
    <dbReference type="NCBI Taxonomy" id="1974698"/>
    <lineage>
        <taxon>Bacteria</taxon>
        <taxon>Candidatus Nealsoniibacteriota</taxon>
    </lineage>
</organism>
<dbReference type="PANTHER" id="PTHR11933:SF5">
    <property type="entry name" value="MITOCHONDRIAL TRNA-SPECIFIC 2-THIOURIDYLASE 1"/>
    <property type="match status" value="1"/>
</dbReference>
<keyword evidence="6 9" id="KW-0694">RNA-binding</keyword>
<dbReference type="InterPro" id="IPR004506">
    <property type="entry name" value="MnmA-like"/>
</dbReference>
<reference evidence="13" key="1">
    <citation type="submission" date="2017-09" db="EMBL/GenBank/DDBJ databases">
        <title>Depth-based differentiation of microbial function through sediment-hosted aquifers and enrichment of novel symbionts in the deep terrestrial subsurface.</title>
        <authorList>
            <person name="Probst A.J."/>
            <person name="Ladd B."/>
            <person name="Jarett J.K."/>
            <person name="Geller-Mcgrath D.E."/>
            <person name="Sieber C.M.K."/>
            <person name="Emerson J.B."/>
            <person name="Anantharaman K."/>
            <person name="Thomas B.C."/>
            <person name="Malmstrom R."/>
            <person name="Stieglmeier M."/>
            <person name="Klingl A."/>
            <person name="Woyke T."/>
            <person name="Ryan C.M."/>
            <person name="Banfield J.F."/>
        </authorList>
    </citation>
    <scope>NUCLEOTIDE SEQUENCE [LARGE SCALE GENOMIC DNA]</scope>
</reference>
<comment type="caution">
    <text evidence="9">Lacks conserved residue(s) required for the propagation of feature annotation.</text>
</comment>
<dbReference type="GO" id="GO:0002143">
    <property type="term" value="P:tRNA wobble position uridine thiolation"/>
    <property type="evidence" value="ECO:0007669"/>
    <property type="project" value="TreeGrafter"/>
</dbReference>
<dbReference type="CDD" id="cd01998">
    <property type="entry name" value="MnmA_TRMU-like"/>
    <property type="match status" value="1"/>
</dbReference>
<feature type="site" description="Interaction with tRNA" evidence="9">
    <location>
        <position position="123"/>
    </location>
</feature>
<comment type="function">
    <text evidence="9">Catalyzes the 2-thiolation of uridine at the wobble position (U34) of tRNA, leading to the formation of s(2)U34.</text>
</comment>
<dbReference type="Gene3D" id="2.40.30.10">
    <property type="entry name" value="Translation factors"/>
    <property type="match status" value="1"/>
</dbReference>
<comment type="caution">
    <text evidence="12">The sequence shown here is derived from an EMBL/GenBank/DDBJ whole genome shotgun (WGS) entry which is preliminary data.</text>
</comment>
<keyword evidence="5 9" id="KW-0067">ATP-binding</keyword>
<name>A0A2M7DAD5_9BACT</name>
<comment type="subcellular location">
    <subcellularLocation>
        <location evidence="9">Cytoplasm</location>
    </subcellularLocation>
</comment>
<dbReference type="GO" id="GO:0005737">
    <property type="term" value="C:cytoplasm"/>
    <property type="evidence" value="ECO:0007669"/>
    <property type="project" value="UniProtKB-SubCell"/>
</dbReference>
<dbReference type="GO" id="GO:0005524">
    <property type="term" value="F:ATP binding"/>
    <property type="evidence" value="ECO:0007669"/>
    <property type="project" value="UniProtKB-KW"/>
</dbReference>
<comment type="catalytic activity">
    <reaction evidence="8 9">
        <text>S-sulfanyl-L-cysteinyl-[protein] + uridine(34) in tRNA + AH2 + ATP = 2-thiouridine(34) in tRNA + L-cysteinyl-[protein] + A + AMP + diphosphate + H(+)</text>
        <dbReference type="Rhea" id="RHEA:47032"/>
        <dbReference type="Rhea" id="RHEA-COMP:10131"/>
        <dbReference type="Rhea" id="RHEA-COMP:11726"/>
        <dbReference type="Rhea" id="RHEA-COMP:11727"/>
        <dbReference type="Rhea" id="RHEA-COMP:11728"/>
        <dbReference type="ChEBI" id="CHEBI:13193"/>
        <dbReference type="ChEBI" id="CHEBI:15378"/>
        <dbReference type="ChEBI" id="CHEBI:17499"/>
        <dbReference type="ChEBI" id="CHEBI:29950"/>
        <dbReference type="ChEBI" id="CHEBI:30616"/>
        <dbReference type="ChEBI" id="CHEBI:33019"/>
        <dbReference type="ChEBI" id="CHEBI:61963"/>
        <dbReference type="ChEBI" id="CHEBI:65315"/>
        <dbReference type="ChEBI" id="CHEBI:87170"/>
        <dbReference type="ChEBI" id="CHEBI:456215"/>
        <dbReference type="EC" id="2.8.1.13"/>
    </reaction>
</comment>
<dbReference type="Pfam" id="PF20259">
    <property type="entry name" value="tRNA_Me_trans_M"/>
    <property type="match status" value="1"/>
</dbReference>
<dbReference type="Gene3D" id="2.30.30.280">
    <property type="entry name" value="Adenine nucleotide alpha hydrolases-like domains"/>
    <property type="match status" value="1"/>
</dbReference>
<evidence type="ECO:0000313" key="12">
    <source>
        <dbReference type="EMBL" id="PIV45419.1"/>
    </source>
</evidence>
<keyword evidence="7" id="KW-1015">Disulfide bond</keyword>
<evidence type="ECO:0000256" key="7">
    <source>
        <dbReference type="ARBA" id="ARBA00023157"/>
    </source>
</evidence>
<feature type="active site" description="Cysteine persulfide intermediate" evidence="9">
    <location>
        <position position="200"/>
    </location>
</feature>
<evidence type="ECO:0000256" key="1">
    <source>
        <dbReference type="ARBA" id="ARBA00022555"/>
    </source>
</evidence>
<evidence type="ECO:0000256" key="6">
    <source>
        <dbReference type="ARBA" id="ARBA00022884"/>
    </source>
</evidence>
<dbReference type="EMBL" id="PETY01000039">
    <property type="protein sequence ID" value="PIV45419.1"/>
    <property type="molecule type" value="Genomic_DNA"/>
</dbReference>
<keyword evidence="4 9" id="KW-0547">Nucleotide-binding</keyword>
<dbReference type="NCBIfam" id="TIGR00420">
    <property type="entry name" value="trmU"/>
    <property type="match status" value="1"/>
</dbReference>
<comment type="similarity">
    <text evidence="9">Belongs to the MnmA/TRMU family.</text>
</comment>
<feature type="region of interest" description="Interaction with tRNA" evidence="9">
    <location>
        <begin position="150"/>
        <end position="152"/>
    </location>
</feature>
<dbReference type="Gene3D" id="3.40.50.620">
    <property type="entry name" value="HUPs"/>
    <property type="match status" value="1"/>
</dbReference>
<feature type="binding site" evidence="9">
    <location>
        <position position="39"/>
    </location>
    <ligand>
        <name>ATP</name>
        <dbReference type="ChEBI" id="CHEBI:30616"/>
    </ligand>
</feature>
<dbReference type="Pfam" id="PF20258">
    <property type="entry name" value="tRNA_Me_trans_C"/>
    <property type="match status" value="1"/>
</dbReference>
<dbReference type="HAMAP" id="MF_00144">
    <property type="entry name" value="tRNA_thiouridyl_MnmA"/>
    <property type="match status" value="1"/>
</dbReference>
<evidence type="ECO:0000256" key="9">
    <source>
        <dbReference type="HAMAP-Rule" id="MF_00144"/>
    </source>
</evidence>
<dbReference type="Proteomes" id="UP000229625">
    <property type="component" value="Unassembled WGS sequence"/>
</dbReference>
<evidence type="ECO:0000256" key="8">
    <source>
        <dbReference type="ARBA" id="ARBA00051542"/>
    </source>
</evidence>
<proteinExistence type="inferred from homology"/>
<evidence type="ECO:0000259" key="10">
    <source>
        <dbReference type="Pfam" id="PF20258"/>
    </source>
</evidence>
<dbReference type="EC" id="2.8.1.13" evidence="9"/>
<accession>A0A2M7DAD5</accession>
<sequence>MKKIKKGQKVMVAMSGGMDSSVTAALLKKAGFNVTGVFMRLADLPHLSKEEKRAKKIAKILGIPFLSLDLRKEFKKRIIERFLKEHKAGLTPNPCVVCNKEIKFGLLLEKALTLSADFVATGHYARKSELITYNLQLTTYKLLRAKDKDKDQSYFLWMLNQKQLRKILFPIGDYTRKEVENLARKFKLPVLKAKKSVEICFIKTTINDFLSNYLKSKPGQIVDVRSKVLGEHGGLHFYTIGQRKGIGLPGGPYYVLNKDLKKNLLIVTKNERNLYKKELTAKNVNWISGKKPELPMRMKVKIRYRHQLASAVITKILNSKFYILKFVQSQRAITPGQSVVFYQNQKLLGGGIIC</sequence>
<protein>
    <recommendedName>
        <fullName evidence="9">tRNA-specific 2-thiouridylase MnmA</fullName>
        <ecNumber evidence="9">2.8.1.13</ecNumber>
    </recommendedName>
</protein>
<evidence type="ECO:0000256" key="3">
    <source>
        <dbReference type="ARBA" id="ARBA00022694"/>
    </source>
</evidence>
<dbReference type="InterPro" id="IPR014729">
    <property type="entry name" value="Rossmann-like_a/b/a_fold"/>
</dbReference>
<dbReference type="FunFam" id="2.30.30.280:FF:000001">
    <property type="entry name" value="tRNA-specific 2-thiouridylase MnmA"/>
    <property type="match status" value="1"/>
</dbReference>
<gene>
    <name evidence="9" type="primary">mnmA</name>
    <name evidence="12" type="ORF">COS24_02400</name>
</gene>
<dbReference type="InterPro" id="IPR046884">
    <property type="entry name" value="MnmA-like_central"/>
</dbReference>
<feature type="active site" description="Nucleophile" evidence="9">
    <location>
        <position position="98"/>
    </location>
</feature>
<dbReference type="PANTHER" id="PTHR11933">
    <property type="entry name" value="TRNA 5-METHYLAMINOMETHYL-2-THIOURIDYLATE -METHYLTRANSFERASE"/>
    <property type="match status" value="1"/>
</dbReference>
<keyword evidence="1 9" id="KW-0820">tRNA-binding</keyword>
<dbReference type="NCBIfam" id="NF001138">
    <property type="entry name" value="PRK00143.1"/>
    <property type="match status" value="1"/>
</dbReference>
<keyword evidence="9" id="KW-0963">Cytoplasm</keyword>
<dbReference type="GO" id="GO:0000049">
    <property type="term" value="F:tRNA binding"/>
    <property type="evidence" value="ECO:0007669"/>
    <property type="project" value="UniProtKB-KW"/>
</dbReference>
<evidence type="ECO:0000256" key="5">
    <source>
        <dbReference type="ARBA" id="ARBA00022840"/>
    </source>
</evidence>
<dbReference type="InterPro" id="IPR023382">
    <property type="entry name" value="MnmA-like_central_sf"/>
</dbReference>
<dbReference type="Pfam" id="PF03054">
    <property type="entry name" value="tRNA_Me_trans"/>
    <property type="match status" value="1"/>
</dbReference>
<dbReference type="AlphaFoldDB" id="A0A2M7DAD5"/>
<evidence type="ECO:0000259" key="11">
    <source>
        <dbReference type="Pfam" id="PF20259"/>
    </source>
</evidence>
<evidence type="ECO:0000256" key="4">
    <source>
        <dbReference type="ARBA" id="ARBA00022741"/>
    </source>
</evidence>
<keyword evidence="3 9" id="KW-0819">tRNA processing</keyword>
<feature type="site" description="Interaction with tRNA" evidence="9">
    <location>
        <position position="337"/>
    </location>
</feature>
<feature type="domain" description="tRNA-specific 2-thiouridylase MnmA-like C-terminal" evidence="10">
    <location>
        <begin position="277"/>
        <end position="353"/>
    </location>
</feature>
<dbReference type="InterPro" id="IPR046885">
    <property type="entry name" value="MnmA-like_C"/>
</dbReference>
<feature type="domain" description="tRNA-specific 2-thiouridylase MnmA-like central" evidence="11">
    <location>
        <begin position="207"/>
        <end position="268"/>
    </location>
</feature>
<keyword evidence="2 9" id="KW-0808">Transferase</keyword>
<feature type="binding site" evidence="9">
    <location>
        <begin position="13"/>
        <end position="20"/>
    </location>
    <ligand>
        <name>ATP</name>
        <dbReference type="ChEBI" id="CHEBI:30616"/>
    </ligand>
</feature>
<feature type="binding site" evidence="9">
    <location>
        <position position="122"/>
    </location>
    <ligand>
        <name>ATP</name>
        <dbReference type="ChEBI" id="CHEBI:30616"/>
    </ligand>
</feature>
<dbReference type="SUPFAM" id="SSF52402">
    <property type="entry name" value="Adenine nucleotide alpha hydrolases-like"/>
    <property type="match status" value="1"/>
</dbReference>
<evidence type="ECO:0000313" key="13">
    <source>
        <dbReference type="Proteomes" id="UP000229625"/>
    </source>
</evidence>
<evidence type="ECO:0000256" key="2">
    <source>
        <dbReference type="ARBA" id="ARBA00022679"/>
    </source>
</evidence>
<feature type="region of interest" description="Interaction with tRNA" evidence="9">
    <location>
        <begin position="303"/>
        <end position="304"/>
    </location>
</feature>